<proteinExistence type="predicted"/>
<dbReference type="GO" id="GO:0004427">
    <property type="term" value="F:inorganic diphosphate phosphatase activity"/>
    <property type="evidence" value="ECO:0007669"/>
    <property type="project" value="UniProtKB-EC"/>
</dbReference>
<organism evidence="10 11">
    <name type="scientific">Hathewaya histolytica</name>
    <name type="common">Clostridium histolyticum</name>
    <dbReference type="NCBI Taxonomy" id="1498"/>
    <lineage>
        <taxon>Bacteria</taxon>
        <taxon>Bacillati</taxon>
        <taxon>Bacillota</taxon>
        <taxon>Clostridia</taxon>
        <taxon>Eubacteriales</taxon>
        <taxon>Clostridiaceae</taxon>
        <taxon>Hathewaya</taxon>
    </lineage>
</organism>
<dbReference type="InterPro" id="IPR038222">
    <property type="entry name" value="DHHA2_dom_sf"/>
</dbReference>
<dbReference type="NCBIfam" id="NF011441">
    <property type="entry name" value="PRK14869.1-3"/>
    <property type="match status" value="1"/>
</dbReference>
<evidence type="ECO:0000256" key="6">
    <source>
        <dbReference type="ARBA" id="ARBA00032535"/>
    </source>
</evidence>
<dbReference type="SMART" id="SM00116">
    <property type="entry name" value="CBS"/>
    <property type="match status" value="2"/>
</dbReference>
<protein>
    <recommendedName>
        <fullName evidence="2">inorganic diphosphatase</fullName>
        <ecNumber evidence="2">3.6.1.1</ecNumber>
    </recommendedName>
    <alternativeName>
        <fullName evidence="6">Pyrophosphate phospho-hydrolase</fullName>
    </alternativeName>
</protein>
<dbReference type="Gene3D" id="3.10.310.20">
    <property type="entry name" value="DHHA2 domain"/>
    <property type="match status" value="1"/>
</dbReference>
<sequence length="546" mass="60448">MKDFVYISGHKNPDSDSICAAIGYAEFKNKTGDIEAIPVRLGNVSRETQFILDYFNVEKPKFIDTVKPQISDLDIDKVPTISSYVSLKEAWDIMQKEGSMTLPVVDENSKLMGVVSSSNLASTYMKLWDNSILAKSNTSIESILHTLNGKTLYINENTSIKGKILIGAMSPNSIKNFIEEGDVVICGDREDAQEIIAMSKASLMIVTGEHNVSDNIISKCKENGCSIIMTPYDSLTASRIITQSIPVDYVMAKENIISFNENDFIEDVKKQMQETRFKSYPVLDEDGKVLGLISRYHLLSKNKKKVILVDHNELSQSVDGLEDAELLEILDHHRLGGIQTGLPVYFRNEIIGSTSSIVALRFFENGITPSREVAGLLSGALISDTLLLKSPTTTERDKDILNKLCAIAGIKAEDFAKEMFKAGTSLDGKTPEEIFHQDFKTFSLNSFKVGVSQITTMDLDGFRVKKGELISLMEDKAKSQRYDLLLLLATDILEASSEVVPVGKYKDLVGTAFNVKFTGDSAYVPGVVSRKKQVIPPLTEVFNNLK</sequence>
<feature type="domain" description="CBS" evidence="9">
    <location>
        <begin position="74"/>
        <end position="130"/>
    </location>
</feature>
<dbReference type="InterPro" id="IPR038763">
    <property type="entry name" value="DHH_sf"/>
</dbReference>
<evidence type="ECO:0000256" key="7">
    <source>
        <dbReference type="ARBA" id="ARBA00047820"/>
    </source>
</evidence>
<keyword evidence="3" id="KW-0479">Metal-binding</keyword>
<dbReference type="InterPro" id="IPR010766">
    <property type="entry name" value="DRTGG"/>
</dbReference>
<evidence type="ECO:0000256" key="1">
    <source>
        <dbReference type="ARBA" id="ARBA00001936"/>
    </source>
</evidence>
<feature type="domain" description="CBS" evidence="9">
    <location>
        <begin position="251"/>
        <end position="309"/>
    </location>
</feature>
<dbReference type="InterPro" id="IPR028979">
    <property type="entry name" value="Ser_kin/Pase_Hpr-like_N_sf"/>
</dbReference>
<accession>A0A4U9RAJ7</accession>
<comment type="cofactor">
    <cofactor evidence="1">
        <name>Mn(2+)</name>
        <dbReference type="ChEBI" id="CHEBI:29035"/>
    </cofactor>
</comment>
<evidence type="ECO:0000256" key="2">
    <source>
        <dbReference type="ARBA" id="ARBA00012146"/>
    </source>
</evidence>
<dbReference type="EMBL" id="LR590481">
    <property type="protein sequence ID" value="VTQ87821.1"/>
    <property type="molecule type" value="Genomic_DNA"/>
</dbReference>
<dbReference type="NCBIfam" id="NF011442">
    <property type="entry name" value="PRK14869.1-4"/>
    <property type="match status" value="1"/>
</dbReference>
<dbReference type="NCBIfam" id="NF011443">
    <property type="entry name" value="PRK14869.1-5"/>
    <property type="match status" value="1"/>
</dbReference>
<keyword evidence="11" id="KW-1185">Reference proteome</keyword>
<dbReference type="SUPFAM" id="SSF64182">
    <property type="entry name" value="DHH phosphoesterases"/>
    <property type="match status" value="1"/>
</dbReference>
<dbReference type="Pfam" id="PF07085">
    <property type="entry name" value="DRTGG"/>
    <property type="match status" value="1"/>
</dbReference>
<dbReference type="PANTHER" id="PTHR12112">
    <property type="entry name" value="BNIP - RELATED"/>
    <property type="match status" value="1"/>
</dbReference>
<dbReference type="Gene3D" id="3.10.580.10">
    <property type="entry name" value="CBS-domain"/>
    <property type="match status" value="1"/>
</dbReference>
<dbReference type="SMART" id="SM01131">
    <property type="entry name" value="DHHA2"/>
    <property type="match status" value="1"/>
</dbReference>
<evidence type="ECO:0000256" key="8">
    <source>
        <dbReference type="PROSITE-ProRule" id="PRU00703"/>
    </source>
</evidence>
<dbReference type="SUPFAM" id="SSF54631">
    <property type="entry name" value="CBS-domain pair"/>
    <property type="match status" value="1"/>
</dbReference>
<evidence type="ECO:0000256" key="3">
    <source>
        <dbReference type="ARBA" id="ARBA00022723"/>
    </source>
</evidence>
<dbReference type="CDD" id="cd04597">
    <property type="entry name" value="CBS_pair_inorgPPase"/>
    <property type="match status" value="1"/>
</dbReference>
<keyword evidence="4 10" id="KW-0378">Hydrolase</keyword>
<dbReference type="PANTHER" id="PTHR12112:SF22">
    <property type="entry name" value="MANGANESE-DEPENDENT INORGANIC PYROPHOSPHATASE-RELATED"/>
    <property type="match status" value="1"/>
</dbReference>
<gene>
    <name evidence="10" type="primary">ppaC</name>
    <name evidence="10" type="ORF">NCTC503_01140</name>
</gene>
<evidence type="ECO:0000259" key="9">
    <source>
        <dbReference type="PROSITE" id="PS51371"/>
    </source>
</evidence>
<dbReference type="EC" id="3.6.1.1" evidence="2"/>
<dbReference type="Gene3D" id="3.40.1390.20">
    <property type="entry name" value="HprK N-terminal domain-like"/>
    <property type="match status" value="1"/>
</dbReference>
<dbReference type="PROSITE" id="PS51371">
    <property type="entry name" value="CBS"/>
    <property type="match status" value="2"/>
</dbReference>
<dbReference type="RefSeq" id="WP_138209831.1">
    <property type="nucleotide sequence ID" value="NZ_CBCRUQ010000004.1"/>
</dbReference>
<evidence type="ECO:0000313" key="11">
    <source>
        <dbReference type="Proteomes" id="UP000308489"/>
    </source>
</evidence>
<dbReference type="GO" id="GO:0046872">
    <property type="term" value="F:metal ion binding"/>
    <property type="evidence" value="ECO:0007669"/>
    <property type="project" value="UniProtKB-KW"/>
</dbReference>
<dbReference type="AlphaFoldDB" id="A0A4U9RAJ7"/>
<keyword evidence="8" id="KW-0129">CBS domain</keyword>
<keyword evidence="5" id="KW-0464">Manganese</keyword>
<dbReference type="Pfam" id="PF00571">
    <property type="entry name" value="CBS"/>
    <property type="match status" value="2"/>
</dbReference>
<evidence type="ECO:0000256" key="4">
    <source>
        <dbReference type="ARBA" id="ARBA00022801"/>
    </source>
</evidence>
<dbReference type="GO" id="GO:0005737">
    <property type="term" value="C:cytoplasm"/>
    <property type="evidence" value="ECO:0007669"/>
    <property type="project" value="InterPro"/>
</dbReference>
<dbReference type="InterPro" id="IPR001667">
    <property type="entry name" value="DDH_dom"/>
</dbReference>
<dbReference type="InterPro" id="IPR000644">
    <property type="entry name" value="CBS_dom"/>
</dbReference>
<reference evidence="10 11" key="1">
    <citation type="submission" date="2019-05" db="EMBL/GenBank/DDBJ databases">
        <authorList>
            <consortium name="Pathogen Informatics"/>
        </authorList>
    </citation>
    <scope>NUCLEOTIDE SEQUENCE [LARGE SCALE GENOMIC DNA]</scope>
    <source>
        <strain evidence="10 11">NCTC503</strain>
    </source>
</reference>
<dbReference type="Proteomes" id="UP000308489">
    <property type="component" value="Chromosome 1"/>
</dbReference>
<evidence type="ECO:0000256" key="5">
    <source>
        <dbReference type="ARBA" id="ARBA00023211"/>
    </source>
</evidence>
<dbReference type="Pfam" id="PF02833">
    <property type="entry name" value="DHHA2"/>
    <property type="match status" value="1"/>
</dbReference>
<evidence type="ECO:0000313" key="10">
    <source>
        <dbReference type="EMBL" id="VTQ87821.1"/>
    </source>
</evidence>
<name>A0A4U9RAJ7_HATHI</name>
<dbReference type="InterPro" id="IPR004097">
    <property type="entry name" value="DHHA2"/>
</dbReference>
<dbReference type="KEGG" id="hhw:NCTC503_01140"/>
<dbReference type="SUPFAM" id="SSF75138">
    <property type="entry name" value="HprK N-terminal domain-like"/>
    <property type="match status" value="1"/>
</dbReference>
<comment type="catalytic activity">
    <reaction evidence="7">
        <text>diphosphate + H2O = 2 phosphate + H(+)</text>
        <dbReference type="Rhea" id="RHEA:24576"/>
        <dbReference type="ChEBI" id="CHEBI:15377"/>
        <dbReference type="ChEBI" id="CHEBI:15378"/>
        <dbReference type="ChEBI" id="CHEBI:33019"/>
        <dbReference type="ChEBI" id="CHEBI:43474"/>
        <dbReference type="EC" id="3.6.1.1"/>
    </reaction>
</comment>
<dbReference type="Pfam" id="PF01368">
    <property type="entry name" value="DHH"/>
    <property type="match status" value="1"/>
</dbReference>
<dbReference type="InterPro" id="IPR046342">
    <property type="entry name" value="CBS_dom_sf"/>
</dbReference>
<dbReference type="OrthoDB" id="9766150at2"/>